<evidence type="ECO:0000259" key="1">
    <source>
        <dbReference type="Pfam" id="PF00576"/>
    </source>
</evidence>
<dbReference type="InterPro" id="IPR036817">
    <property type="entry name" value="Transthyretin/HIU_hydrolase_sf"/>
</dbReference>
<dbReference type="GO" id="GO:0016787">
    <property type="term" value="F:hydrolase activity"/>
    <property type="evidence" value="ECO:0007669"/>
    <property type="project" value="UniProtKB-KW"/>
</dbReference>
<dbReference type="Gene3D" id="2.60.40.180">
    <property type="entry name" value="Transthyretin/hydroxyisourate hydrolase domain"/>
    <property type="match status" value="1"/>
</dbReference>
<dbReference type="SUPFAM" id="SSF49472">
    <property type="entry name" value="Transthyretin (synonym: prealbumin)"/>
    <property type="match status" value="1"/>
</dbReference>
<name>A0ABX1CXN5_9SPHN</name>
<accession>A0ABX1CXN5</accession>
<proteinExistence type="predicted"/>
<comment type="caution">
    <text evidence="2">The sequence shown here is derived from an EMBL/GenBank/DDBJ whole genome shotgun (WGS) entry which is preliminary data.</text>
</comment>
<keyword evidence="3" id="KW-1185">Reference proteome</keyword>
<reference evidence="2 3" key="1">
    <citation type="submission" date="2020-03" db="EMBL/GenBank/DDBJ databases">
        <authorList>
            <person name="Wang L."/>
            <person name="He N."/>
            <person name="Li Y."/>
            <person name="Fang Y."/>
            <person name="Zhang F."/>
        </authorList>
    </citation>
    <scope>NUCLEOTIDE SEQUENCE [LARGE SCALE GENOMIC DNA]</scope>
    <source>
        <strain evidence="2 3">36D10-4-7</strain>
    </source>
</reference>
<gene>
    <name evidence="2" type="ORF">HBH26_19360</name>
</gene>
<dbReference type="Pfam" id="PF00576">
    <property type="entry name" value="Transthyretin"/>
    <property type="match status" value="1"/>
</dbReference>
<keyword evidence="2" id="KW-0378">Hydrolase</keyword>
<dbReference type="PROSITE" id="PS00769">
    <property type="entry name" value="TRANSTHYRETIN_2"/>
    <property type="match status" value="1"/>
</dbReference>
<sequence>MAGYPDAKAAPFFPEIDPVFRVTDPAAHYHVPVVVSPFGYSTYRGN</sequence>
<dbReference type="EMBL" id="JAAVJH010000029">
    <property type="protein sequence ID" value="NJR80735.1"/>
    <property type="molecule type" value="Genomic_DNA"/>
</dbReference>
<protein>
    <submittedName>
        <fullName evidence="2">Hydroxyisourate hydrolase</fullName>
    </submittedName>
</protein>
<feature type="domain" description="Transthyretin/hydroxyisourate hydrolase" evidence="1">
    <location>
        <begin position="7"/>
        <end position="45"/>
    </location>
</feature>
<evidence type="ECO:0000313" key="3">
    <source>
        <dbReference type="Proteomes" id="UP000732399"/>
    </source>
</evidence>
<dbReference type="InterPro" id="IPR023419">
    <property type="entry name" value="Transthyretin_CS"/>
</dbReference>
<dbReference type="InterPro" id="IPR023416">
    <property type="entry name" value="Transthyretin/HIU_hydrolase_d"/>
</dbReference>
<organism evidence="2 3">
    <name type="scientific">Sphingomonas corticis</name>
    <dbReference type="NCBI Taxonomy" id="2722791"/>
    <lineage>
        <taxon>Bacteria</taxon>
        <taxon>Pseudomonadati</taxon>
        <taxon>Pseudomonadota</taxon>
        <taxon>Alphaproteobacteria</taxon>
        <taxon>Sphingomonadales</taxon>
        <taxon>Sphingomonadaceae</taxon>
        <taxon>Sphingomonas</taxon>
    </lineage>
</organism>
<evidence type="ECO:0000313" key="2">
    <source>
        <dbReference type="EMBL" id="NJR80735.1"/>
    </source>
</evidence>
<dbReference type="Proteomes" id="UP000732399">
    <property type="component" value="Unassembled WGS sequence"/>
</dbReference>